<evidence type="ECO:0000256" key="5">
    <source>
        <dbReference type="ARBA" id="ARBA00023136"/>
    </source>
</evidence>
<gene>
    <name evidence="8" type="ordered locus">Psta_1432</name>
</gene>
<feature type="transmembrane region" description="Helical" evidence="6">
    <location>
        <begin position="293"/>
        <end position="315"/>
    </location>
</feature>
<feature type="transmembrane region" description="Helical" evidence="6">
    <location>
        <begin position="15"/>
        <end position="36"/>
    </location>
</feature>
<evidence type="ECO:0000259" key="7">
    <source>
        <dbReference type="Pfam" id="PF00482"/>
    </source>
</evidence>
<keyword evidence="4 6" id="KW-1133">Transmembrane helix</keyword>
<keyword evidence="9" id="KW-1185">Reference proteome</keyword>
<organism evidence="8 9">
    <name type="scientific">Pirellula staleyi (strain ATCC 27377 / DSM 6068 / ICPB 4128)</name>
    <name type="common">Pirella staleyi</name>
    <dbReference type="NCBI Taxonomy" id="530564"/>
    <lineage>
        <taxon>Bacteria</taxon>
        <taxon>Pseudomonadati</taxon>
        <taxon>Planctomycetota</taxon>
        <taxon>Planctomycetia</taxon>
        <taxon>Pirellulales</taxon>
        <taxon>Pirellulaceae</taxon>
        <taxon>Pirellula</taxon>
    </lineage>
</organism>
<dbReference type="STRING" id="530564.Psta_1432"/>
<comment type="subcellular location">
    <subcellularLocation>
        <location evidence="1">Cell membrane</location>
        <topology evidence="1">Multi-pass membrane protein</topology>
    </subcellularLocation>
</comment>
<accession>D2QX03</accession>
<dbReference type="Proteomes" id="UP000001887">
    <property type="component" value="Chromosome"/>
</dbReference>
<feature type="transmembrane region" description="Helical" evidence="6">
    <location>
        <begin position="144"/>
        <end position="166"/>
    </location>
</feature>
<evidence type="ECO:0000256" key="6">
    <source>
        <dbReference type="SAM" id="Phobius"/>
    </source>
</evidence>
<keyword evidence="3 6" id="KW-0812">Transmembrane</keyword>
<name>D2QX03_PIRSD</name>
<keyword evidence="2" id="KW-1003">Cell membrane</keyword>
<evidence type="ECO:0000313" key="8">
    <source>
        <dbReference type="EMBL" id="ADB16107.1"/>
    </source>
</evidence>
<evidence type="ECO:0000256" key="2">
    <source>
        <dbReference type="ARBA" id="ARBA00022475"/>
    </source>
</evidence>
<evidence type="ECO:0000313" key="9">
    <source>
        <dbReference type="Proteomes" id="UP000001887"/>
    </source>
</evidence>
<dbReference type="Pfam" id="PF00482">
    <property type="entry name" value="T2SSF"/>
    <property type="match status" value="1"/>
</dbReference>
<proteinExistence type="predicted"/>
<reference evidence="8 9" key="1">
    <citation type="journal article" date="2009" name="Stand. Genomic Sci.">
        <title>Complete genome sequence of Pirellula staleyi type strain (ATCC 27377).</title>
        <authorList>
            <person name="Clum A."/>
            <person name="Tindall B.J."/>
            <person name="Sikorski J."/>
            <person name="Ivanova N."/>
            <person name="Mavrommatis K."/>
            <person name="Lucas S."/>
            <person name="Glavina del Rio T."/>
            <person name="Nolan M."/>
            <person name="Chen F."/>
            <person name="Tice H."/>
            <person name="Pitluck S."/>
            <person name="Cheng J.F."/>
            <person name="Chertkov O."/>
            <person name="Brettin T."/>
            <person name="Han C."/>
            <person name="Detter J.C."/>
            <person name="Kuske C."/>
            <person name="Bruce D."/>
            <person name="Goodwin L."/>
            <person name="Ovchinikova G."/>
            <person name="Pati A."/>
            <person name="Mikhailova N."/>
            <person name="Chen A."/>
            <person name="Palaniappan K."/>
            <person name="Land M."/>
            <person name="Hauser L."/>
            <person name="Chang Y.J."/>
            <person name="Jeffries C.D."/>
            <person name="Chain P."/>
            <person name="Rohde M."/>
            <person name="Goker M."/>
            <person name="Bristow J."/>
            <person name="Eisen J.A."/>
            <person name="Markowitz V."/>
            <person name="Hugenholtz P."/>
            <person name="Kyrpides N.C."/>
            <person name="Klenk H.P."/>
            <person name="Lapidus A."/>
        </authorList>
    </citation>
    <scope>NUCLEOTIDE SEQUENCE [LARGE SCALE GENOMIC DNA]</scope>
    <source>
        <strain evidence="9">ATCC 27377 / DSM 6068 / ICPB 4128</strain>
    </source>
</reference>
<dbReference type="EMBL" id="CP001848">
    <property type="protein sequence ID" value="ADB16107.1"/>
    <property type="molecule type" value="Genomic_DNA"/>
</dbReference>
<dbReference type="HOGENOM" id="CLU_056917_0_1_0"/>
<evidence type="ECO:0000256" key="1">
    <source>
        <dbReference type="ARBA" id="ARBA00004651"/>
    </source>
</evidence>
<feature type="transmembrane region" description="Helical" evidence="6">
    <location>
        <begin position="116"/>
        <end position="138"/>
    </location>
</feature>
<feature type="domain" description="Type II secretion system protein GspF" evidence="7">
    <location>
        <begin position="182"/>
        <end position="310"/>
    </location>
</feature>
<dbReference type="AlphaFoldDB" id="D2QX03"/>
<keyword evidence="5 6" id="KW-0472">Membrane</keyword>
<protein>
    <submittedName>
        <fullName evidence="8">Type II secretion system protein</fullName>
    </submittedName>
</protein>
<dbReference type="InterPro" id="IPR018076">
    <property type="entry name" value="T2SS_GspF_dom"/>
</dbReference>
<dbReference type="PANTHER" id="PTHR35007">
    <property type="entry name" value="INTEGRAL MEMBRANE PROTEIN-RELATED"/>
    <property type="match status" value="1"/>
</dbReference>
<dbReference type="eggNOG" id="COG2064">
    <property type="taxonomic scope" value="Bacteria"/>
</dbReference>
<dbReference type="KEGG" id="psl:Psta_1432"/>
<dbReference type="OrthoDB" id="9810662at2"/>
<dbReference type="PANTHER" id="PTHR35007:SF2">
    <property type="entry name" value="PILUS ASSEMBLE PROTEIN"/>
    <property type="match status" value="1"/>
</dbReference>
<evidence type="ECO:0000256" key="3">
    <source>
        <dbReference type="ARBA" id="ARBA00022692"/>
    </source>
</evidence>
<evidence type="ECO:0000256" key="4">
    <source>
        <dbReference type="ARBA" id="ARBA00022989"/>
    </source>
</evidence>
<sequence>MIFTTFFASLQLSPIMVQIAVFGLIAALVWVAVDFFSARNSRAEQRLEDYKDPIARKRREEAAKKGGSDAMTRMLEAASPALAKPLQPKTAKEATNLKMKLSYAGFRGEGAPQIFLGAKFVCLIIGLFLGGGTTVAIMGLSQGALMRVVLIAGGMFYFPDGIVWWLGRKRKESIFLGLPDALDLMVVCVEAGLGLDQAMRKVSEEMRKSYRVIAEEFSLCNLQLQMGRGRTQVLQELGSRSGVDDLKSLSSILIQADKFGSSIAQALRVQSDAMRTRRRQIAEEKAAKTAVKLIFPLVLFIFPGIFVVLVGPAAITMVREMFPAMNGGG</sequence>
<dbReference type="GO" id="GO:0005886">
    <property type="term" value="C:plasma membrane"/>
    <property type="evidence" value="ECO:0007669"/>
    <property type="project" value="UniProtKB-SubCell"/>
</dbReference>